<feature type="region of interest" description="Disordered" evidence="2">
    <location>
        <begin position="113"/>
        <end position="207"/>
    </location>
</feature>
<evidence type="ECO:0000313" key="4">
    <source>
        <dbReference type="EMBL" id="RLM66067.1"/>
    </source>
</evidence>
<organism evidence="4 5">
    <name type="scientific">Panicum miliaceum</name>
    <name type="common">Proso millet</name>
    <name type="synonym">Broomcorn millet</name>
    <dbReference type="NCBI Taxonomy" id="4540"/>
    <lineage>
        <taxon>Eukaryota</taxon>
        <taxon>Viridiplantae</taxon>
        <taxon>Streptophyta</taxon>
        <taxon>Embryophyta</taxon>
        <taxon>Tracheophyta</taxon>
        <taxon>Spermatophyta</taxon>
        <taxon>Magnoliopsida</taxon>
        <taxon>Liliopsida</taxon>
        <taxon>Poales</taxon>
        <taxon>Poaceae</taxon>
        <taxon>PACMAD clade</taxon>
        <taxon>Panicoideae</taxon>
        <taxon>Panicodae</taxon>
        <taxon>Paniceae</taxon>
        <taxon>Panicinae</taxon>
        <taxon>Panicum</taxon>
        <taxon>Panicum sect. Panicum</taxon>
    </lineage>
</organism>
<dbReference type="PANTHER" id="PTHR45730:SF130">
    <property type="entry name" value="C2H2 ZINC FINGER MALFORMED SPIKELET"/>
    <property type="match status" value="1"/>
</dbReference>
<keyword evidence="1" id="KW-0862">Zinc</keyword>
<evidence type="ECO:0000313" key="5">
    <source>
        <dbReference type="Proteomes" id="UP000275267"/>
    </source>
</evidence>
<dbReference type="AlphaFoldDB" id="A0A3L6PWS5"/>
<evidence type="ECO:0000256" key="2">
    <source>
        <dbReference type="SAM" id="MobiDB-lite"/>
    </source>
</evidence>
<dbReference type="GO" id="GO:0003700">
    <property type="term" value="F:DNA-binding transcription factor activity"/>
    <property type="evidence" value="ECO:0007669"/>
    <property type="project" value="InterPro"/>
</dbReference>
<keyword evidence="5" id="KW-1185">Reference proteome</keyword>
<gene>
    <name evidence="4" type="ORF">C2845_PM16G08690</name>
</gene>
<dbReference type="OrthoDB" id="688478at2759"/>
<evidence type="ECO:0000259" key="3">
    <source>
        <dbReference type="PROSITE" id="PS50157"/>
    </source>
</evidence>
<proteinExistence type="predicted"/>
<dbReference type="PROSITE" id="PS00028">
    <property type="entry name" value="ZINC_FINGER_C2H2_1"/>
    <property type="match status" value="1"/>
</dbReference>
<feature type="compositionally biased region" description="Low complexity" evidence="2">
    <location>
        <begin position="149"/>
        <end position="176"/>
    </location>
</feature>
<feature type="compositionally biased region" description="Pro residues" evidence="2">
    <location>
        <begin position="138"/>
        <end position="148"/>
    </location>
</feature>
<evidence type="ECO:0000256" key="1">
    <source>
        <dbReference type="PROSITE-ProRule" id="PRU00042"/>
    </source>
</evidence>
<keyword evidence="1" id="KW-0479">Metal-binding</keyword>
<comment type="caution">
    <text evidence="4">The sequence shown here is derived from an EMBL/GenBank/DDBJ whole genome shotgun (WGS) entry which is preliminary data.</text>
</comment>
<dbReference type="GO" id="GO:0008270">
    <property type="term" value="F:zinc ion binding"/>
    <property type="evidence" value="ECO:0007669"/>
    <property type="project" value="UniProtKB-KW"/>
</dbReference>
<reference evidence="5" key="1">
    <citation type="journal article" date="2019" name="Nat. Commun.">
        <title>The genome of broomcorn millet.</title>
        <authorList>
            <person name="Zou C."/>
            <person name="Miki D."/>
            <person name="Li D."/>
            <person name="Tang Q."/>
            <person name="Xiao L."/>
            <person name="Rajput S."/>
            <person name="Deng P."/>
            <person name="Jia W."/>
            <person name="Huang R."/>
            <person name="Zhang M."/>
            <person name="Sun Y."/>
            <person name="Hu J."/>
            <person name="Fu X."/>
            <person name="Schnable P.S."/>
            <person name="Li F."/>
            <person name="Zhang H."/>
            <person name="Feng B."/>
            <person name="Zhu X."/>
            <person name="Liu R."/>
            <person name="Schnable J.C."/>
            <person name="Zhu J.-K."/>
            <person name="Zhang H."/>
        </authorList>
    </citation>
    <scope>NUCLEOTIDE SEQUENCE [LARGE SCALE GENOMIC DNA]</scope>
</reference>
<dbReference type="InterPro" id="IPR013087">
    <property type="entry name" value="Znf_C2H2_type"/>
</dbReference>
<feature type="domain" description="C2H2-type" evidence="3">
    <location>
        <begin position="99"/>
        <end position="126"/>
    </location>
</feature>
<feature type="compositionally biased region" description="Basic residues" evidence="2">
    <location>
        <begin position="119"/>
        <end position="129"/>
    </location>
</feature>
<sequence>MARQWLPPPVGSCHNTGPDASGFPLAVWLLRAAGFFPVRPGLSSVAAGWLGSRNPPMDRVLGSCIPGMEAAADRDEEGLELSLSLHPSPSSPPRFQAVFACCYCPRKFRSSQALGGHQNAHKLQRNLARRGREAASAPPGPPPQPPPSAANQGNSRASGSLSAPAPRSRAEPAADAWGEGRHRRQHHLHQGLAGGAEASSGARGDGDDAEEIIDLSLKL</sequence>
<keyword evidence="1" id="KW-0863">Zinc-finger</keyword>
<dbReference type="InterPro" id="IPR045320">
    <property type="entry name" value="JAGGED/SL1-like"/>
</dbReference>
<dbReference type="STRING" id="4540.A0A3L6PWS5"/>
<accession>A0A3L6PWS5</accession>
<name>A0A3L6PWS5_PANMI</name>
<dbReference type="EMBL" id="PQIB02000015">
    <property type="protein sequence ID" value="RLM66067.1"/>
    <property type="molecule type" value="Genomic_DNA"/>
</dbReference>
<dbReference type="PANTHER" id="PTHR45730">
    <property type="entry name" value="ZINC FINGER PROTEIN JAGGED"/>
    <property type="match status" value="1"/>
</dbReference>
<dbReference type="PROSITE" id="PS50157">
    <property type="entry name" value="ZINC_FINGER_C2H2_2"/>
    <property type="match status" value="1"/>
</dbReference>
<protein>
    <recommendedName>
        <fullName evidence="3">C2H2-type domain-containing protein</fullName>
    </recommendedName>
</protein>
<dbReference type="Proteomes" id="UP000275267">
    <property type="component" value="Unassembled WGS sequence"/>
</dbReference>